<dbReference type="PANTHER" id="PTHR48475:SF2">
    <property type="entry name" value="RIBONUCLEASE H"/>
    <property type="match status" value="1"/>
</dbReference>
<accession>A0A2K3K5G0</accession>
<sequence>HVPRIENQEANDLTQIASGYKLIKEKLEELVEIKENLISCESMPNVLTASEQLGANEQSVEVNFGIVDSHFDEVMAEIFVIDNLVDSDWRQPIVNYLENPVGTTERKIKYRALSYTIIGNELFKKTPEGVLLKCLSENEAYVAISNVHSGACGAHQAGHKMK</sequence>
<reference evidence="1 2" key="1">
    <citation type="journal article" date="2014" name="Am. J. Bot.">
        <title>Genome assembly and annotation for red clover (Trifolium pratense; Fabaceae).</title>
        <authorList>
            <person name="Istvanek J."/>
            <person name="Jaros M."/>
            <person name="Krenek A."/>
            <person name="Repkova J."/>
        </authorList>
    </citation>
    <scope>NUCLEOTIDE SEQUENCE [LARGE SCALE GENOMIC DNA]</scope>
    <source>
        <strain evidence="2">cv. Tatra</strain>
        <tissue evidence="1">Young leaves</tissue>
    </source>
</reference>
<evidence type="ECO:0008006" key="3">
    <source>
        <dbReference type="Google" id="ProtNLM"/>
    </source>
</evidence>
<feature type="non-terminal residue" evidence="1">
    <location>
        <position position="1"/>
    </location>
</feature>
<reference evidence="1 2" key="2">
    <citation type="journal article" date="2017" name="Front. Plant Sci.">
        <title>Gene Classification and Mining of Molecular Markers Useful in Red Clover (Trifolium pratense) Breeding.</title>
        <authorList>
            <person name="Istvanek J."/>
            <person name="Dluhosova J."/>
            <person name="Dluhos P."/>
            <person name="Patkova L."/>
            <person name="Nedelnik J."/>
            <person name="Repkova J."/>
        </authorList>
    </citation>
    <scope>NUCLEOTIDE SEQUENCE [LARGE SCALE GENOMIC DNA]</scope>
    <source>
        <strain evidence="2">cv. Tatra</strain>
        <tissue evidence="1">Young leaves</tissue>
    </source>
</reference>
<proteinExistence type="predicted"/>
<protein>
    <recommendedName>
        <fullName evidence="3">RNase H type-1 domain-containing protein</fullName>
    </recommendedName>
</protein>
<dbReference type="AlphaFoldDB" id="A0A2K3K5G0"/>
<dbReference type="PANTHER" id="PTHR48475">
    <property type="entry name" value="RIBONUCLEASE H"/>
    <property type="match status" value="1"/>
</dbReference>
<organism evidence="1 2">
    <name type="scientific">Trifolium pratense</name>
    <name type="common">Red clover</name>
    <dbReference type="NCBI Taxonomy" id="57577"/>
    <lineage>
        <taxon>Eukaryota</taxon>
        <taxon>Viridiplantae</taxon>
        <taxon>Streptophyta</taxon>
        <taxon>Embryophyta</taxon>
        <taxon>Tracheophyta</taxon>
        <taxon>Spermatophyta</taxon>
        <taxon>Magnoliopsida</taxon>
        <taxon>eudicotyledons</taxon>
        <taxon>Gunneridae</taxon>
        <taxon>Pentapetalae</taxon>
        <taxon>rosids</taxon>
        <taxon>fabids</taxon>
        <taxon>Fabales</taxon>
        <taxon>Fabaceae</taxon>
        <taxon>Papilionoideae</taxon>
        <taxon>50 kb inversion clade</taxon>
        <taxon>NPAAA clade</taxon>
        <taxon>Hologalegina</taxon>
        <taxon>IRL clade</taxon>
        <taxon>Trifolieae</taxon>
        <taxon>Trifolium</taxon>
    </lineage>
</organism>
<gene>
    <name evidence="1" type="ORF">L195_g052504</name>
</gene>
<evidence type="ECO:0000313" key="2">
    <source>
        <dbReference type="Proteomes" id="UP000236291"/>
    </source>
</evidence>
<comment type="caution">
    <text evidence="1">The sequence shown here is derived from an EMBL/GenBank/DDBJ whole genome shotgun (WGS) entry which is preliminary data.</text>
</comment>
<evidence type="ECO:0000313" key="1">
    <source>
        <dbReference type="EMBL" id="PNX61525.1"/>
    </source>
</evidence>
<dbReference type="Proteomes" id="UP000236291">
    <property type="component" value="Unassembled WGS sequence"/>
</dbReference>
<dbReference type="EMBL" id="ASHM01085463">
    <property type="protein sequence ID" value="PNX61525.1"/>
    <property type="molecule type" value="Genomic_DNA"/>
</dbReference>
<name>A0A2K3K5G0_TRIPR</name>